<evidence type="ECO:0000313" key="14">
    <source>
        <dbReference type="Proteomes" id="UP000183918"/>
    </source>
</evidence>
<evidence type="ECO:0000256" key="11">
    <source>
        <dbReference type="HAMAP-Rule" id="MF_00328"/>
    </source>
</evidence>
<keyword evidence="5 11" id="KW-0808">Transferase</keyword>
<comment type="catalytic activity">
    <reaction evidence="10 11">
        <text>GMP + ATP = GDP + ADP</text>
        <dbReference type="Rhea" id="RHEA:20780"/>
        <dbReference type="ChEBI" id="CHEBI:30616"/>
        <dbReference type="ChEBI" id="CHEBI:58115"/>
        <dbReference type="ChEBI" id="CHEBI:58189"/>
        <dbReference type="ChEBI" id="CHEBI:456216"/>
        <dbReference type="EC" id="2.7.4.8"/>
    </reaction>
</comment>
<dbReference type="InterPro" id="IPR027417">
    <property type="entry name" value="P-loop_NTPase"/>
</dbReference>
<dbReference type="AlphaFoldDB" id="A0A1H3FM67"/>
<evidence type="ECO:0000256" key="10">
    <source>
        <dbReference type="ARBA" id="ARBA00048594"/>
    </source>
</evidence>
<name>A0A1H3FM67_9FIRM</name>
<feature type="binding site" evidence="11">
    <location>
        <begin position="14"/>
        <end position="21"/>
    </location>
    <ligand>
        <name>ATP</name>
        <dbReference type="ChEBI" id="CHEBI:30616"/>
    </ligand>
</feature>
<dbReference type="PROSITE" id="PS50052">
    <property type="entry name" value="GUANYLATE_KINASE_2"/>
    <property type="match status" value="1"/>
</dbReference>
<evidence type="ECO:0000256" key="2">
    <source>
        <dbReference type="ARBA" id="ARBA00005790"/>
    </source>
</evidence>
<protein>
    <recommendedName>
        <fullName evidence="4 11">Guanylate kinase</fullName>
        <ecNumber evidence="3 11">2.7.4.8</ecNumber>
    </recommendedName>
    <alternativeName>
        <fullName evidence="9 11">GMP kinase</fullName>
    </alternativeName>
</protein>
<keyword evidence="11" id="KW-0963">Cytoplasm</keyword>
<evidence type="ECO:0000256" key="8">
    <source>
        <dbReference type="ARBA" id="ARBA00022840"/>
    </source>
</evidence>
<gene>
    <name evidence="11" type="primary">gmk</name>
    <name evidence="13" type="ORF">SAMN02910414_00298</name>
</gene>
<dbReference type="CDD" id="cd00071">
    <property type="entry name" value="GMPK"/>
    <property type="match status" value="1"/>
</dbReference>
<keyword evidence="14" id="KW-1185">Reference proteome</keyword>
<dbReference type="SMART" id="SM00072">
    <property type="entry name" value="GuKc"/>
    <property type="match status" value="1"/>
</dbReference>
<comment type="function">
    <text evidence="1 11">Essential for recycling GMP and indirectly, cGMP.</text>
</comment>
<keyword evidence="6 11" id="KW-0547">Nucleotide-binding</keyword>
<evidence type="ECO:0000256" key="7">
    <source>
        <dbReference type="ARBA" id="ARBA00022777"/>
    </source>
</evidence>
<accession>A0A1H3FM67</accession>
<sequence>MSEKQKGILVVVSGFSGVGKGTIMKKLLEEHRDDYALSVSATTRSPRAGEIHGKSYFFVSKEKFEDMIEKDELIEYAQYVGNYYGTPKEYVFNQLNDGKSVILEIEIQGALKIKEQFKDTKLLFITAPSAKELKSRLENRGTETEDVISFRMNRAVEEAEEIEKYDYLVCNRNVEEAVSKVHTIIQNCRFNNLDEIKQDLIINNTEYINQMRSELKDFSKGE</sequence>
<dbReference type="InterPro" id="IPR020590">
    <property type="entry name" value="Guanylate_kinase_CS"/>
</dbReference>
<evidence type="ECO:0000256" key="3">
    <source>
        <dbReference type="ARBA" id="ARBA00012961"/>
    </source>
</evidence>
<dbReference type="GO" id="GO:0004385">
    <property type="term" value="F:GMP kinase activity"/>
    <property type="evidence" value="ECO:0007669"/>
    <property type="project" value="UniProtKB-UniRule"/>
</dbReference>
<evidence type="ECO:0000256" key="9">
    <source>
        <dbReference type="ARBA" id="ARBA00030128"/>
    </source>
</evidence>
<dbReference type="FunFam" id="3.30.63.10:FF:000002">
    <property type="entry name" value="Guanylate kinase 1"/>
    <property type="match status" value="1"/>
</dbReference>
<dbReference type="EC" id="2.7.4.8" evidence="3 11"/>
<dbReference type="PROSITE" id="PS00856">
    <property type="entry name" value="GUANYLATE_KINASE_1"/>
    <property type="match status" value="1"/>
</dbReference>
<dbReference type="Gene3D" id="3.40.50.300">
    <property type="entry name" value="P-loop containing nucleotide triphosphate hydrolases"/>
    <property type="match status" value="2"/>
</dbReference>
<dbReference type="GO" id="GO:0005524">
    <property type="term" value="F:ATP binding"/>
    <property type="evidence" value="ECO:0007669"/>
    <property type="project" value="UniProtKB-UniRule"/>
</dbReference>
<reference evidence="13 14" key="1">
    <citation type="submission" date="2016-10" db="EMBL/GenBank/DDBJ databases">
        <authorList>
            <person name="de Groot N.N."/>
        </authorList>
    </citation>
    <scope>NUCLEOTIDE SEQUENCE [LARGE SCALE GENOMIC DNA]</scope>
    <source>
        <strain evidence="13 14">DSM 14045</strain>
    </source>
</reference>
<comment type="subcellular location">
    <subcellularLocation>
        <location evidence="11">Cytoplasm</location>
    </subcellularLocation>
</comment>
<dbReference type="InterPro" id="IPR008145">
    <property type="entry name" value="GK/Ca_channel_bsu"/>
</dbReference>
<dbReference type="RefSeq" id="WP_074715504.1">
    <property type="nucleotide sequence ID" value="NZ_FNPG01000005.1"/>
</dbReference>
<dbReference type="Pfam" id="PF00625">
    <property type="entry name" value="Guanylate_kin"/>
    <property type="match status" value="1"/>
</dbReference>
<dbReference type="GO" id="GO:0005829">
    <property type="term" value="C:cytosol"/>
    <property type="evidence" value="ECO:0007669"/>
    <property type="project" value="TreeGrafter"/>
</dbReference>
<evidence type="ECO:0000256" key="4">
    <source>
        <dbReference type="ARBA" id="ARBA00016296"/>
    </source>
</evidence>
<keyword evidence="8 11" id="KW-0067">ATP-binding</keyword>
<dbReference type="PANTHER" id="PTHR23117">
    <property type="entry name" value="GUANYLATE KINASE-RELATED"/>
    <property type="match status" value="1"/>
</dbReference>
<dbReference type="NCBIfam" id="TIGR03263">
    <property type="entry name" value="guanyl_kin"/>
    <property type="match status" value="1"/>
</dbReference>
<proteinExistence type="inferred from homology"/>
<dbReference type="Proteomes" id="UP000183918">
    <property type="component" value="Unassembled WGS sequence"/>
</dbReference>
<dbReference type="SUPFAM" id="SSF52540">
    <property type="entry name" value="P-loop containing nucleoside triphosphate hydrolases"/>
    <property type="match status" value="1"/>
</dbReference>
<evidence type="ECO:0000313" key="13">
    <source>
        <dbReference type="EMBL" id="SDX92030.1"/>
    </source>
</evidence>
<dbReference type="EMBL" id="FNPG01000005">
    <property type="protein sequence ID" value="SDX92030.1"/>
    <property type="molecule type" value="Genomic_DNA"/>
</dbReference>
<dbReference type="PANTHER" id="PTHR23117:SF13">
    <property type="entry name" value="GUANYLATE KINASE"/>
    <property type="match status" value="1"/>
</dbReference>
<feature type="domain" description="Guanylate kinase-like" evidence="12">
    <location>
        <begin position="7"/>
        <end position="186"/>
    </location>
</feature>
<organism evidence="13 14">
    <name type="scientific">Lachnobacterium bovis DSM 14045</name>
    <dbReference type="NCBI Taxonomy" id="1122142"/>
    <lineage>
        <taxon>Bacteria</taxon>
        <taxon>Bacillati</taxon>
        <taxon>Bacillota</taxon>
        <taxon>Clostridia</taxon>
        <taxon>Lachnospirales</taxon>
        <taxon>Lachnospiraceae</taxon>
        <taxon>Lachnobacterium</taxon>
    </lineage>
</organism>
<dbReference type="HAMAP" id="MF_00328">
    <property type="entry name" value="Guanylate_kinase"/>
    <property type="match status" value="1"/>
</dbReference>
<evidence type="ECO:0000256" key="6">
    <source>
        <dbReference type="ARBA" id="ARBA00022741"/>
    </source>
</evidence>
<evidence type="ECO:0000256" key="5">
    <source>
        <dbReference type="ARBA" id="ARBA00022679"/>
    </source>
</evidence>
<dbReference type="OrthoDB" id="9808150at2"/>
<evidence type="ECO:0000256" key="1">
    <source>
        <dbReference type="ARBA" id="ARBA00003531"/>
    </source>
</evidence>
<evidence type="ECO:0000259" key="12">
    <source>
        <dbReference type="PROSITE" id="PS50052"/>
    </source>
</evidence>
<dbReference type="InterPro" id="IPR017665">
    <property type="entry name" value="Guanylate_kinase"/>
</dbReference>
<dbReference type="STRING" id="1122142.SAMN02910414_00298"/>
<comment type="similarity">
    <text evidence="2 11">Belongs to the guanylate kinase family.</text>
</comment>
<dbReference type="Gene3D" id="3.30.63.10">
    <property type="entry name" value="Guanylate Kinase phosphate binding domain"/>
    <property type="match status" value="1"/>
</dbReference>
<dbReference type="InterPro" id="IPR008144">
    <property type="entry name" value="Guanylate_kin-like_dom"/>
</dbReference>
<keyword evidence="7 11" id="KW-0418">Kinase</keyword>